<keyword evidence="3" id="KW-1185">Reference proteome</keyword>
<dbReference type="Proteomes" id="UP000601361">
    <property type="component" value="Unassembled WGS sequence"/>
</dbReference>
<organism evidence="2 3">
    <name type="scientific">Hymenobacter glacieicola</name>
    <dbReference type="NCBI Taxonomy" id="1562124"/>
    <lineage>
        <taxon>Bacteria</taxon>
        <taxon>Pseudomonadati</taxon>
        <taxon>Bacteroidota</taxon>
        <taxon>Cytophagia</taxon>
        <taxon>Cytophagales</taxon>
        <taxon>Hymenobacteraceae</taxon>
        <taxon>Hymenobacter</taxon>
    </lineage>
</organism>
<feature type="region of interest" description="Disordered" evidence="1">
    <location>
        <begin position="287"/>
        <end position="318"/>
    </location>
</feature>
<accession>A0ABQ1X8H2</accession>
<evidence type="ECO:0000313" key="3">
    <source>
        <dbReference type="Proteomes" id="UP000601361"/>
    </source>
</evidence>
<gene>
    <name evidence="2" type="ORF">GCM10011378_43280</name>
</gene>
<comment type="caution">
    <text evidence="2">The sequence shown here is derived from an EMBL/GenBank/DDBJ whole genome shotgun (WGS) entry which is preliminary data.</text>
</comment>
<sequence length="404" mass="44419">MQTGEECSPWREAEYEGLKVRVHNGGRTLLEGSLHQYWSRGHNGGEFPAWAVGEAVRQLSQALGFNPSQALLQTVEFGVNVPLQAPAKELLQRAVLHKTDALDLKTYGGKGYFRETTKQRYYFKLYDKALQLQDLGFPDPGPLLRVEVKARKMKYLEAAGVATLADLAKPAALLEMGRLLTRNLEQVLFAAPLPLPATLSTPERRLLTVGSTLRYWEGLTPASLRRTKSDYRAVYAHHVADPALQSAAQALETVWQQLLTQPEPGAHSAPAVPQINPSFRVLPRPLSPQNERAAALVRQPGSRKEEGGGEGEDGGMRVSKQAPARCCHTCGLPINTGNATAKFCSPKERGSAAAKRCRNADSNLRNNKRRALLKVVSEPVLFDQRPFVRVPEHVREFVLAAAAA</sequence>
<evidence type="ECO:0000313" key="2">
    <source>
        <dbReference type="EMBL" id="GGG62480.1"/>
    </source>
</evidence>
<protein>
    <submittedName>
        <fullName evidence="2">Uncharacterized protein</fullName>
    </submittedName>
</protein>
<proteinExistence type="predicted"/>
<evidence type="ECO:0000256" key="1">
    <source>
        <dbReference type="SAM" id="MobiDB-lite"/>
    </source>
</evidence>
<dbReference type="EMBL" id="BMGS01000022">
    <property type="protein sequence ID" value="GGG62480.1"/>
    <property type="molecule type" value="Genomic_DNA"/>
</dbReference>
<reference evidence="3" key="1">
    <citation type="journal article" date="2019" name="Int. J. Syst. Evol. Microbiol.">
        <title>The Global Catalogue of Microorganisms (GCM) 10K type strain sequencing project: providing services to taxonomists for standard genome sequencing and annotation.</title>
        <authorList>
            <consortium name="The Broad Institute Genomics Platform"/>
            <consortium name="The Broad Institute Genome Sequencing Center for Infectious Disease"/>
            <person name="Wu L."/>
            <person name="Ma J."/>
        </authorList>
    </citation>
    <scope>NUCLEOTIDE SEQUENCE [LARGE SCALE GENOMIC DNA]</scope>
    <source>
        <strain evidence="3">CGMCC 1.12990</strain>
    </source>
</reference>
<name>A0ABQ1X8H2_9BACT</name>